<keyword evidence="1" id="KW-0175">Coiled coil</keyword>
<dbReference type="EMBL" id="AUZX01012612">
    <property type="protein sequence ID" value="EQD38671.1"/>
    <property type="molecule type" value="Genomic_DNA"/>
</dbReference>
<reference evidence="2" key="2">
    <citation type="journal article" date="2014" name="ISME J.">
        <title>Microbial stratification in low pH oxic and suboxic macroscopic growths along an acid mine drainage.</title>
        <authorList>
            <person name="Mendez-Garcia C."/>
            <person name="Mesa V."/>
            <person name="Sprenger R.R."/>
            <person name="Richter M."/>
            <person name="Diez M.S."/>
            <person name="Solano J."/>
            <person name="Bargiela R."/>
            <person name="Golyshina O.V."/>
            <person name="Manteca A."/>
            <person name="Ramos J.L."/>
            <person name="Gallego J.R."/>
            <person name="Llorente I."/>
            <person name="Martins Dos Santos V.A."/>
            <person name="Jensen O.N."/>
            <person name="Pelaez A.I."/>
            <person name="Sanchez J."/>
            <person name="Ferrer M."/>
        </authorList>
    </citation>
    <scope>NUCLEOTIDE SEQUENCE</scope>
</reference>
<protein>
    <submittedName>
        <fullName evidence="2">Uncharacterized protein</fullName>
    </submittedName>
</protein>
<name>T0YSY5_9ZZZZ</name>
<dbReference type="AlphaFoldDB" id="T0YSY5"/>
<feature type="non-terminal residue" evidence="2">
    <location>
        <position position="1"/>
    </location>
</feature>
<organism evidence="2">
    <name type="scientific">mine drainage metagenome</name>
    <dbReference type="NCBI Taxonomy" id="410659"/>
    <lineage>
        <taxon>unclassified sequences</taxon>
        <taxon>metagenomes</taxon>
        <taxon>ecological metagenomes</taxon>
    </lineage>
</organism>
<comment type="caution">
    <text evidence="2">The sequence shown here is derived from an EMBL/GenBank/DDBJ whole genome shotgun (WGS) entry which is preliminary data.</text>
</comment>
<sequence length="240" mass="26969">SHHPAKHDYTIERTVPNPPVVKDELGNVLNLSPRDVAPGVEVFGQHEISELTKSREKLTLLLERFVERDPNAGAQKAKLRLELERSRGRIADVQREIKLIEERLSLLPGLEETQKRFQDAGLEERLKEKSLLVREERILATIKERLTPVSTLRQELAGLLPIDTAFLSAKALEGLPNSALLIEGAAILDQVTAQLQAIAGQIEQTLSVSDTGLSALRSRWNERRQTVETTYQALLRELQK</sequence>
<feature type="non-terminal residue" evidence="2">
    <location>
        <position position="240"/>
    </location>
</feature>
<evidence type="ECO:0000256" key="1">
    <source>
        <dbReference type="SAM" id="Coils"/>
    </source>
</evidence>
<gene>
    <name evidence="2" type="ORF">B1A_17159</name>
</gene>
<evidence type="ECO:0000313" key="2">
    <source>
        <dbReference type="EMBL" id="EQD38671.1"/>
    </source>
</evidence>
<reference evidence="2" key="1">
    <citation type="submission" date="2013-08" db="EMBL/GenBank/DDBJ databases">
        <authorList>
            <person name="Mendez C."/>
            <person name="Richter M."/>
            <person name="Ferrer M."/>
            <person name="Sanchez J."/>
        </authorList>
    </citation>
    <scope>NUCLEOTIDE SEQUENCE</scope>
</reference>
<proteinExistence type="predicted"/>
<accession>T0YSY5</accession>
<feature type="coiled-coil region" evidence="1">
    <location>
        <begin position="76"/>
        <end position="103"/>
    </location>
</feature>